<dbReference type="GO" id="GO:0051082">
    <property type="term" value="F:unfolded protein binding"/>
    <property type="evidence" value="ECO:0007669"/>
    <property type="project" value="InterPro"/>
</dbReference>
<keyword evidence="2" id="KW-0862">Zinc</keyword>
<dbReference type="NCBIfam" id="TIGR00382">
    <property type="entry name" value="clpX"/>
    <property type="match status" value="1"/>
</dbReference>
<dbReference type="GO" id="GO:0005524">
    <property type="term" value="F:ATP binding"/>
    <property type="evidence" value="ECO:0007669"/>
    <property type="project" value="UniProtKB-KW"/>
</dbReference>
<comment type="caution">
    <text evidence="7">The sequence shown here is derived from an EMBL/GenBank/DDBJ whole genome shotgun (WGS) entry which is preliminary data.</text>
</comment>
<keyword evidence="7" id="KW-0645">Protease</keyword>
<evidence type="ECO:0000256" key="4">
    <source>
        <dbReference type="ARBA" id="ARBA00023186"/>
    </source>
</evidence>
<evidence type="ECO:0000256" key="2">
    <source>
        <dbReference type="ARBA" id="ARBA00022833"/>
    </source>
</evidence>
<evidence type="ECO:0000259" key="5">
    <source>
        <dbReference type="SMART" id="SM00382"/>
    </source>
</evidence>
<evidence type="ECO:0000313" key="8">
    <source>
        <dbReference type="Proteomes" id="UP000264062"/>
    </source>
</evidence>
<dbReference type="SUPFAM" id="SSF52540">
    <property type="entry name" value="P-loop containing nucleoside triphosphate hydrolases"/>
    <property type="match status" value="1"/>
</dbReference>
<keyword evidence="7" id="KW-0378">Hydrolase</keyword>
<dbReference type="GO" id="GO:0009376">
    <property type="term" value="C:HslUV protease complex"/>
    <property type="evidence" value="ECO:0007669"/>
    <property type="project" value="TreeGrafter"/>
</dbReference>
<dbReference type="InterPro" id="IPR003959">
    <property type="entry name" value="ATPase_AAA_core"/>
</dbReference>
<dbReference type="InterPro" id="IPR019489">
    <property type="entry name" value="Clp_ATPase_C"/>
</dbReference>
<protein>
    <submittedName>
        <fullName evidence="7">ATP-dependent Clp protease ATP-binding subunit ClpX</fullName>
    </submittedName>
</protein>
<gene>
    <name evidence="7" type="ORF">DCW38_08635</name>
</gene>
<dbReference type="SMART" id="SM00382">
    <property type="entry name" value="AAA"/>
    <property type="match status" value="1"/>
</dbReference>
<proteinExistence type="predicted"/>
<dbReference type="InterPro" id="IPR004487">
    <property type="entry name" value="Clp_protease_ATP-bd_su_ClpX"/>
</dbReference>
<dbReference type="Gene3D" id="3.40.50.300">
    <property type="entry name" value="P-loop containing nucleotide triphosphate hydrolases"/>
    <property type="match status" value="1"/>
</dbReference>
<dbReference type="PANTHER" id="PTHR48102:SF7">
    <property type="entry name" value="ATP-DEPENDENT CLP PROTEASE ATP-BINDING SUBUNIT CLPX-LIKE, MITOCHONDRIAL"/>
    <property type="match status" value="1"/>
</dbReference>
<sequence>MKKNSNTCTSCGKVIKEYAYISDDGSRYCLECIKAKAEGIAFERAEKQKQFKIPKPKEIKEALDKYIIGQDYAKKVVSVGVYNHYKRVFSGGISGIDKSNILLFGPTGVGKTLIARRLAQVLNVPFSISDATSLTEAGYVGEDVENILLRLLIAADYDVERAQIGICYIDEIDKIGSKSAGNPSITRDVSGEGVQQALLKILEGTVANIPPQGGRKHPEQKYIQMDTSNILFIVGGAFNSLDEIVKSRINKSQIGFKQSQIKEDEKKILKKTEQRDFVSYGMIPEFVGRFPAIAPLFELNLEEMKRILYEPENSIVNQYKKLLSLDGIELEFSDEAIDYIAKSAVDKKTGARGLRSVIETFMLDLMFELPSSKNQKRIRITDKNLIEFEKGM</sequence>
<feature type="domain" description="Clp ATPase C-terminal" evidence="6">
    <location>
        <begin position="299"/>
        <end position="388"/>
    </location>
</feature>
<dbReference type="PANTHER" id="PTHR48102">
    <property type="entry name" value="ATP-DEPENDENT CLP PROTEASE ATP-BINDING SUBUNIT CLPX-LIKE, MITOCHONDRIAL-RELATED"/>
    <property type="match status" value="1"/>
</dbReference>
<feature type="domain" description="AAA+ ATPase" evidence="5">
    <location>
        <begin position="97"/>
        <end position="259"/>
    </location>
</feature>
<dbReference type="FunFam" id="1.10.8.60:FF:000002">
    <property type="entry name" value="ATP-dependent Clp protease ATP-binding subunit ClpX"/>
    <property type="match status" value="1"/>
</dbReference>
<dbReference type="AlphaFoldDB" id="A0A350HCG0"/>
<evidence type="ECO:0000313" key="7">
    <source>
        <dbReference type="EMBL" id="HAV93226.1"/>
    </source>
</evidence>
<dbReference type="Gene3D" id="1.10.8.60">
    <property type="match status" value="1"/>
</dbReference>
<dbReference type="InterPro" id="IPR027417">
    <property type="entry name" value="P-loop_NTPase"/>
</dbReference>
<keyword evidence="1" id="KW-0547">Nucleotide-binding</keyword>
<reference evidence="7 8" key="1">
    <citation type="journal article" date="2018" name="Nat. Biotechnol.">
        <title>A standardized bacterial taxonomy based on genome phylogeny substantially revises the tree of life.</title>
        <authorList>
            <person name="Parks D.H."/>
            <person name="Chuvochina M."/>
            <person name="Waite D.W."/>
            <person name="Rinke C."/>
            <person name="Skarshewski A."/>
            <person name="Chaumeil P.A."/>
            <person name="Hugenholtz P."/>
        </authorList>
    </citation>
    <scope>NUCLEOTIDE SEQUENCE [LARGE SCALE GENOMIC DNA]</scope>
    <source>
        <strain evidence="7">UBA9956</strain>
    </source>
</reference>
<accession>A0A350HCG0</accession>
<dbReference type="InterPro" id="IPR003593">
    <property type="entry name" value="AAA+_ATPase"/>
</dbReference>
<dbReference type="InterPro" id="IPR050052">
    <property type="entry name" value="ATP-dep_Clp_protease_ClpX"/>
</dbReference>
<dbReference type="EMBL" id="DMZY01000259">
    <property type="protein sequence ID" value="HAV93226.1"/>
    <property type="molecule type" value="Genomic_DNA"/>
</dbReference>
<name>A0A350HCG0_UNCW3</name>
<keyword evidence="3 7" id="KW-0067">ATP-binding</keyword>
<organism evidence="7 8">
    <name type="scientific">candidate division WOR-3 bacterium</name>
    <dbReference type="NCBI Taxonomy" id="2052148"/>
    <lineage>
        <taxon>Bacteria</taxon>
        <taxon>Bacteria division WOR-3</taxon>
    </lineage>
</organism>
<dbReference type="Pfam" id="PF07724">
    <property type="entry name" value="AAA_2"/>
    <property type="match status" value="1"/>
</dbReference>
<dbReference type="GO" id="GO:0016887">
    <property type="term" value="F:ATP hydrolysis activity"/>
    <property type="evidence" value="ECO:0007669"/>
    <property type="project" value="InterPro"/>
</dbReference>
<dbReference type="GO" id="GO:0051603">
    <property type="term" value="P:proteolysis involved in protein catabolic process"/>
    <property type="evidence" value="ECO:0007669"/>
    <property type="project" value="TreeGrafter"/>
</dbReference>
<dbReference type="Proteomes" id="UP000264062">
    <property type="component" value="Unassembled WGS sequence"/>
</dbReference>
<evidence type="ECO:0000259" key="6">
    <source>
        <dbReference type="SMART" id="SM01086"/>
    </source>
</evidence>
<evidence type="ECO:0000256" key="3">
    <source>
        <dbReference type="ARBA" id="ARBA00022840"/>
    </source>
</evidence>
<dbReference type="GO" id="GO:0008233">
    <property type="term" value="F:peptidase activity"/>
    <property type="evidence" value="ECO:0007669"/>
    <property type="project" value="UniProtKB-KW"/>
</dbReference>
<dbReference type="GO" id="GO:0140662">
    <property type="term" value="F:ATP-dependent protein folding chaperone"/>
    <property type="evidence" value="ECO:0007669"/>
    <property type="project" value="InterPro"/>
</dbReference>
<dbReference type="Pfam" id="PF10431">
    <property type="entry name" value="ClpB_D2-small"/>
    <property type="match status" value="1"/>
</dbReference>
<dbReference type="NCBIfam" id="NF003745">
    <property type="entry name" value="PRK05342.1"/>
    <property type="match status" value="1"/>
</dbReference>
<evidence type="ECO:0000256" key="1">
    <source>
        <dbReference type="ARBA" id="ARBA00022741"/>
    </source>
</evidence>
<dbReference type="GO" id="GO:0051301">
    <property type="term" value="P:cell division"/>
    <property type="evidence" value="ECO:0007669"/>
    <property type="project" value="TreeGrafter"/>
</dbReference>
<dbReference type="SMART" id="SM01086">
    <property type="entry name" value="ClpB_D2-small"/>
    <property type="match status" value="1"/>
</dbReference>
<keyword evidence="4" id="KW-0143">Chaperone</keyword>
<dbReference type="CDD" id="cd19497">
    <property type="entry name" value="RecA-like_ClpX"/>
    <property type="match status" value="1"/>
</dbReference>